<dbReference type="SMART" id="SM00432">
    <property type="entry name" value="MADS"/>
    <property type="match status" value="1"/>
</dbReference>
<dbReference type="InterPro" id="IPR033896">
    <property type="entry name" value="MEF2-like_N"/>
</dbReference>
<comment type="subcellular location">
    <subcellularLocation>
        <location evidence="1">Nucleus</location>
    </subcellularLocation>
</comment>
<keyword evidence="2" id="KW-0805">Transcription regulation</keyword>
<dbReference type="PRINTS" id="PR00404">
    <property type="entry name" value="MADSDOMAIN"/>
</dbReference>
<dbReference type="PANTHER" id="PTHR11945">
    <property type="entry name" value="MADS BOX PROTEIN"/>
    <property type="match status" value="1"/>
</dbReference>
<dbReference type="PROSITE" id="PS50066">
    <property type="entry name" value="MADS_BOX_2"/>
    <property type="match status" value="1"/>
</dbReference>
<dbReference type="InterPro" id="IPR002100">
    <property type="entry name" value="TF_MADSbox"/>
</dbReference>
<evidence type="ECO:0000256" key="3">
    <source>
        <dbReference type="ARBA" id="ARBA00023125"/>
    </source>
</evidence>
<evidence type="ECO:0000256" key="2">
    <source>
        <dbReference type="ARBA" id="ARBA00023015"/>
    </source>
</evidence>
<evidence type="ECO:0000259" key="6">
    <source>
        <dbReference type="PROSITE" id="PS50066"/>
    </source>
</evidence>
<evidence type="ECO:0000256" key="1">
    <source>
        <dbReference type="ARBA" id="ARBA00004123"/>
    </source>
</evidence>
<keyword evidence="5" id="KW-0539">Nucleus</keyword>
<dbReference type="GO" id="GO:0000978">
    <property type="term" value="F:RNA polymerase II cis-regulatory region sequence-specific DNA binding"/>
    <property type="evidence" value="ECO:0007669"/>
    <property type="project" value="TreeGrafter"/>
</dbReference>
<sequence>MVILKESGGKKTTQGRKKIEIKKIENLSNRQVTFSKRRLGLFKKASELCVLCGAEIAIVVHSLGKRVFSFNHPSTGAVIDRYLGGEREFDAAPAVNTREFNRHYSDVSNQLELEKQRRDLIEEAKRAEGGGEVFWWHQGVEEMELNELEQYAEALDELLKNVDLRTNDLMISHLLPSAVASDDAAAGGLCVAQNQMGNNFDYENFIAPNQGLDMVGFEGRKTSSPAWLNY</sequence>
<proteinExistence type="predicted"/>
<evidence type="ECO:0000313" key="8">
    <source>
        <dbReference type="Proteomes" id="UP000298416"/>
    </source>
</evidence>
<keyword evidence="4" id="KW-0804">Transcription</keyword>
<dbReference type="GO" id="GO:0000981">
    <property type="term" value="F:DNA-binding transcription factor activity, RNA polymerase II-specific"/>
    <property type="evidence" value="ECO:0007669"/>
    <property type="project" value="TreeGrafter"/>
</dbReference>
<dbReference type="GO" id="GO:0046983">
    <property type="term" value="F:protein dimerization activity"/>
    <property type="evidence" value="ECO:0007669"/>
    <property type="project" value="InterPro"/>
</dbReference>
<dbReference type="GO" id="GO:0045944">
    <property type="term" value="P:positive regulation of transcription by RNA polymerase II"/>
    <property type="evidence" value="ECO:0007669"/>
    <property type="project" value="InterPro"/>
</dbReference>
<dbReference type="OrthoDB" id="1896642at2759"/>
<keyword evidence="3" id="KW-0238">DNA-binding</keyword>
<evidence type="ECO:0000256" key="4">
    <source>
        <dbReference type="ARBA" id="ARBA00023163"/>
    </source>
</evidence>
<dbReference type="FunFam" id="3.40.1810.10:FF:000006">
    <property type="entry name" value="Agamous-like MADS-box protein AGL62"/>
    <property type="match status" value="1"/>
</dbReference>
<feature type="domain" description="MADS-box" evidence="6">
    <location>
        <begin position="14"/>
        <end position="74"/>
    </location>
</feature>
<dbReference type="GO" id="GO:0005634">
    <property type="term" value="C:nucleus"/>
    <property type="evidence" value="ECO:0007669"/>
    <property type="project" value="UniProtKB-SubCell"/>
</dbReference>
<accession>A0A8X8YNT8</accession>
<gene>
    <name evidence="7" type="ORF">SASPL_101192</name>
</gene>
<dbReference type="SUPFAM" id="SSF55455">
    <property type="entry name" value="SRF-like"/>
    <property type="match status" value="1"/>
</dbReference>
<reference evidence="7" key="2">
    <citation type="submission" date="2020-08" db="EMBL/GenBank/DDBJ databases">
        <title>Plant Genome Project.</title>
        <authorList>
            <person name="Zhang R.-G."/>
        </authorList>
    </citation>
    <scope>NUCLEOTIDE SEQUENCE</scope>
    <source>
        <strain evidence="7">Huo1</strain>
        <tissue evidence="7">Leaf</tissue>
    </source>
</reference>
<dbReference type="PANTHER" id="PTHR11945:SF723">
    <property type="entry name" value="AGAMOUS-LIKE MADS-BOX PROTEIN AGL62"/>
    <property type="match status" value="1"/>
</dbReference>
<dbReference type="CDD" id="cd00265">
    <property type="entry name" value="MADS_MEF2_like"/>
    <property type="match status" value="1"/>
</dbReference>
<keyword evidence="8" id="KW-1185">Reference proteome</keyword>
<organism evidence="7">
    <name type="scientific">Salvia splendens</name>
    <name type="common">Scarlet sage</name>
    <dbReference type="NCBI Taxonomy" id="180675"/>
    <lineage>
        <taxon>Eukaryota</taxon>
        <taxon>Viridiplantae</taxon>
        <taxon>Streptophyta</taxon>
        <taxon>Embryophyta</taxon>
        <taxon>Tracheophyta</taxon>
        <taxon>Spermatophyta</taxon>
        <taxon>Magnoliopsida</taxon>
        <taxon>eudicotyledons</taxon>
        <taxon>Gunneridae</taxon>
        <taxon>Pentapetalae</taxon>
        <taxon>asterids</taxon>
        <taxon>lamiids</taxon>
        <taxon>Lamiales</taxon>
        <taxon>Lamiaceae</taxon>
        <taxon>Nepetoideae</taxon>
        <taxon>Mentheae</taxon>
        <taxon>Salviinae</taxon>
        <taxon>Salvia</taxon>
        <taxon>Salvia subgen. Calosphace</taxon>
        <taxon>core Calosphace</taxon>
    </lineage>
</organism>
<reference evidence="7" key="1">
    <citation type="submission" date="2018-01" db="EMBL/GenBank/DDBJ databases">
        <authorList>
            <person name="Mao J.F."/>
        </authorList>
    </citation>
    <scope>NUCLEOTIDE SEQUENCE</scope>
    <source>
        <strain evidence="7">Huo1</strain>
        <tissue evidence="7">Leaf</tissue>
    </source>
</reference>
<dbReference type="Proteomes" id="UP000298416">
    <property type="component" value="Unassembled WGS sequence"/>
</dbReference>
<dbReference type="InterPro" id="IPR036879">
    <property type="entry name" value="TF_MADSbox_sf"/>
</dbReference>
<dbReference type="Gene3D" id="3.40.1810.10">
    <property type="entry name" value="Transcription factor, MADS-box"/>
    <property type="match status" value="1"/>
</dbReference>
<name>A0A8X8YNT8_SALSN</name>
<evidence type="ECO:0000313" key="7">
    <source>
        <dbReference type="EMBL" id="KAG6436298.1"/>
    </source>
</evidence>
<dbReference type="Pfam" id="PF00319">
    <property type="entry name" value="SRF-TF"/>
    <property type="match status" value="1"/>
</dbReference>
<comment type="caution">
    <text evidence="7">The sequence shown here is derived from an EMBL/GenBank/DDBJ whole genome shotgun (WGS) entry which is preliminary data.</text>
</comment>
<dbReference type="AlphaFoldDB" id="A0A8X8YNT8"/>
<protein>
    <recommendedName>
        <fullName evidence="6">MADS-box domain-containing protein</fullName>
    </recommendedName>
</protein>
<evidence type="ECO:0000256" key="5">
    <source>
        <dbReference type="ARBA" id="ARBA00023242"/>
    </source>
</evidence>
<dbReference type="EMBL" id="PNBA02000001">
    <property type="protein sequence ID" value="KAG6436298.1"/>
    <property type="molecule type" value="Genomic_DNA"/>
</dbReference>